<proteinExistence type="predicted"/>
<dbReference type="RefSeq" id="WP_229981754.1">
    <property type="nucleotide sequence ID" value="NZ_JAJJPB010000021.1"/>
</dbReference>
<comment type="caution">
    <text evidence="1">The sequence shown here is derived from an EMBL/GenBank/DDBJ whole genome shotgun (WGS) entry which is preliminary data.</text>
</comment>
<dbReference type="Proteomes" id="UP001165422">
    <property type="component" value="Unassembled WGS sequence"/>
</dbReference>
<keyword evidence="2" id="KW-1185">Reference proteome</keyword>
<accession>A0ABS8N829</accession>
<dbReference type="EMBL" id="JAJJPB010000021">
    <property type="protein sequence ID" value="MCC9295958.1"/>
    <property type="molecule type" value="Genomic_DNA"/>
</dbReference>
<evidence type="ECO:0000313" key="2">
    <source>
        <dbReference type="Proteomes" id="UP001165422"/>
    </source>
</evidence>
<protein>
    <submittedName>
        <fullName evidence="1">Uncharacterized protein</fullName>
    </submittedName>
</protein>
<sequence>MTKKPSTSISGGSSLNGYCYLLKSLYGTQHIEMIWKTIAGSFSESRKLEYTLDRRALEMDADSFAATLGIDNIIVLYQERQNQRFYFALLESPFQIFQLWTFAVHNIFMLFELFCPSFYERTSFYLPNEAREILNLSSARRTIGAMIDNGDFKCSFSEKNKIVDHFYGGIAQAENFFNNTFGTNYDFIRNGINNSIFNDYACEVLEHWNKNLRHKLKKYSRAILYNPDSMD</sequence>
<reference evidence="1" key="1">
    <citation type="submission" date="2021-11" db="EMBL/GenBank/DDBJ databases">
        <authorList>
            <person name="Qingchun L."/>
            <person name="Dong Z."/>
            <person name="Zongwei Q."/>
            <person name="Jia Z."/>
            <person name="Duotao L."/>
        </authorList>
    </citation>
    <scope>NUCLEOTIDE SEQUENCE</scope>
    <source>
        <strain evidence="1">WLY-B-L2</strain>
    </source>
</reference>
<organism evidence="1 2">
    <name type="scientific">Clostridium aromativorans</name>
    <dbReference type="NCBI Taxonomy" id="2836848"/>
    <lineage>
        <taxon>Bacteria</taxon>
        <taxon>Bacillati</taxon>
        <taxon>Bacillota</taxon>
        <taxon>Clostridia</taxon>
        <taxon>Eubacteriales</taxon>
        <taxon>Clostridiaceae</taxon>
        <taxon>Clostridium</taxon>
    </lineage>
</organism>
<evidence type="ECO:0000313" key="1">
    <source>
        <dbReference type="EMBL" id="MCC9295958.1"/>
    </source>
</evidence>
<name>A0ABS8N829_9CLOT</name>
<gene>
    <name evidence="1" type="ORF">LN736_13915</name>
</gene>